<dbReference type="EMBL" id="JABSTR010003795">
    <property type="protein sequence ID" value="KAH9385058.1"/>
    <property type="molecule type" value="Genomic_DNA"/>
</dbReference>
<proteinExistence type="predicted"/>
<feature type="domain" description="BTB" evidence="1">
    <location>
        <begin position="33"/>
        <end position="104"/>
    </location>
</feature>
<dbReference type="Gene3D" id="3.30.710.10">
    <property type="entry name" value="Potassium Channel Kv1.1, Chain A"/>
    <property type="match status" value="1"/>
</dbReference>
<keyword evidence="3" id="KW-1185">Reference proteome</keyword>
<comment type="caution">
    <text evidence="2">The sequence shown here is derived from an EMBL/GenBank/DDBJ whole genome shotgun (WGS) entry which is preliminary data.</text>
</comment>
<dbReference type="OrthoDB" id="6486672at2759"/>
<dbReference type="Proteomes" id="UP000821853">
    <property type="component" value="Unassembled WGS sequence"/>
</dbReference>
<evidence type="ECO:0000259" key="1">
    <source>
        <dbReference type="PROSITE" id="PS50097"/>
    </source>
</evidence>
<dbReference type="SUPFAM" id="SSF54695">
    <property type="entry name" value="POZ domain"/>
    <property type="match status" value="1"/>
</dbReference>
<sequence length="287" mass="32119">MAPLTAEFWENNCFSQLFPQINMLKHLDNSQISDVEFVVEPQTHCTSRTIRAHKQFLAMRSDAFLAMFYGTPPEGAEVVISDLHPDGFYGFLKYIYTGTCKPDTFEEAMYTRQAAEKYKVPEVVAVCSEYIAQHISADKVCPLLDCLATSDIEQVDEAALNILKSDAESVLTSESFVYALECTVECVLETIVGVPEICVMESVFRWAEHISQNSSAKEDPAVVLKSILRPFLPKLRFLALTAPEFVQGPAAWGMLEESEGYAILKNIVVRNSVPLPEWVCTEDVPRS</sequence>
<dbReference type="Pfam" id="PF00651">
    <property type="entry name" value="BTB"/>
    <property type="match status" value="1"/>
</dbReference>
<evidence type="ECO:0000313" key="2">
    <source>
        <dbReference type="EMBL" id="KAH9385058.1"/>
    </source>
</evidence>
<dbReference type="GO" id="GO:0005829">
    <property type="term" value="C:cytosol"/>
    <property type="evidence" value="ECO:0007669"/>
    <property type="project" value="TreeGrafter"/>
</dbReference>
<reference evidence="2 3" key="1">
    <citation type="journal article" date="2020" name="Cell">
        <title>Large-Scale Comparative Analyses of Tick Genomes Elucidate Their Genetic Diversity and Vector Capacities.</title>
        <authorList>
            <consortium name="Tick Genome and Microbiome Consortium (TIGMIC)"/>
            <person name="Jia N."/>
            <person name="Wang J."/>
            <person name="Shi W."/>
            <person name="Du L."/>
            <person name="Sun Y."/>
            <person name="Zhan W."/>
            <person name="Jiang J.F."/>
            <person name="Wang Q."/>
            <person name="Zhang B."/>
            <person name="Ji P."/>
            <person name="Bell-Sakyi L."/>
            <person name="Cui X.M."/>
            <person name="Yuan T.T."/>
            <person name="Jiang B.G."/>
            <person name="Yang W.F."/>
            <person name="Lam T.T."/>
            <person name="Chang Q.C."/>
            <person name="Ding S.J."/>
            <person name="Wang X.J."/>
            <person name="Zhu J.G."/>
            <person name="Ruan X.D."/>
            <person name="Zhao L."/>
            <person name="Wei J.T."/>
            <person name="Ye R.Z."/>
            <person name="Que T.C."/>
            <person name="Du C.H."/>
            <person name="Zhou Y.H."/>
            <person name="Cheng J.X."/>
            <person name="Dai P.F."/>
            <person name="Guo W.B."/>
            <person name="Han X.H."/>
            <person name="Huang E.J."/>
            <person name="Li L.F."/>
            <person name="Wei W."/>
            <person name="Gao Y.C."/>
            <person name="Liu J.Z."/>
            <person name="Shao H.Z."/>
            <person name="Wang X."/>
            <person name="Wang C.C."/>
            <person name="Yang T.C."/>
            <person name="Huo Q.B."/>
            <person name="Li W."/>
            <person name="Chen H.Y."/>
            <person name="Chen S.E."/>
            <person name="Zhou L.G."/>
            <person name="Ni X.B."/>
            <person name="Tian J.H."/>
            <person name="Sheng Y."/>
            <person name="Liu T."/>
            <person name="Pan Y.S."/>
            <person name="Xia L.Y."/>
            <person name="Li J."/>
            <person name="Zhao F."/>
            <person name="Cao W.C."/>
        </authorList>
    </citation>
    <scope>NUCLEOTIDE SEQUENCE [LARGE SCALE GENOMIC DNA]</scope>
    <source>
        <strain evidence="2">HaeL-2018</strain>
    </source>
</reference>
<dbReference type="PANTHER" id="PTHR45774:SF4">
    <property type="entry name" value="AXUNDEAD, ISOFORM F"/>
    <property type="match status" value="1"/>
</dbReference>
<gene>
    <name evidence="2" type="ORF">HPB48_027097</name>
</gene>
<dbReference type="InterPro" id="IPR000210">
    <property type="entry name" value="BTB/POZ_dom"/>
</dbReference>
<dbReference type="AlphaFoldDB" id="A0A9J6HD36"/>
<dbReference type="VEuPathDB" id="VectorBase:HLOH_062680"/>
<dbReference type="PANTHER" id="PTHR45774">
    <property type="entry name" value="BTB/POZ DOMAIN-CONTAINING"/>
    <property type="match status" value="1"/>
</dbReference>
<evidence type="ECO:0000313" key="3">
    <source>
        <dbReference type="Proteomes" id="UP000821853"/>
    </source>
</evidence>
<protein>
    <recommendedName>
        <fullName evidence="1">BTB domain-containing protein</fullName>
    </recommendedName>
</protein>
<accession>A0A9J6HD36</accession>
<organism evidence="2 3">
    <name type="scientific">Haemaphysalis longicornis</name>
    <name type="common">Bush tick</name>
    <dbReference type="NCBI Taxonomy" id="44386"/>
    <lineage>
        <taxon>Eukaryota</taxon>
        <taxon>Metazoa</taxon>
        <taxon>Ecdysozoa</taxon>
        <taxon>Arthropoda</taxon>
        <taxon>Chelicerata</taxon>
        <taxon>Arachnida</taxon>
        <taxon>Acari</taxon>
        <taxon>Parasitiformes</taxon>
        <taxon>Ixodida</taxon>
        <taxon>Ixodoidea</taxon>
        <taxon>Ixodidae</taxon>
        <taxon>Haemaphysalinae</taxon>
        <taxon>Haemaphysalis</taxon>
    </lineage>
</organism>
<name>A0A9J6HD36_HAELO</name>
<dbReference type="GO" id="GO:0022008">
    <property type="term" value="P:neurogenesis"/>
    <property type="evidence" value="ECO:0007669"/>
    <property type="project" value="TreeGrafter"/>
</dbReference>
<dbReference type="SMART" id="SM00225">
    <property type="entry name" value="BTB"/>
    <property type="match status" value="1"/>
</dbReference>
<dbReference type="PROSITE" id="PS50097">
    <property type="entry name" value="BTB"/>
    <property type="match status" value="1"/>
</dbReference>
<dbReference type="InterPro" id="IPR011333">
    <property type="entry name" value="SKP1/BTB/POZ_sf"/>
</dbReference>